<proteinExistence type="predicted"/>
<organism evidence="3 4">
    <name type="scientific">Porphyridium purpureum</name>
    <name type="common">Red alga</name>
    <name type="synonym">Porphyridium cruentum</name>
    <dbReference type="NCBI Taxonomy" id="35688"/>
    <lineage>
        <taxon>Eukaryota</taxon>
        <taxon>Rhodophyta</taxon>
        <taxon>Bangiophyceae</taxon>
        <taxon>Porphyridiales</taxon>
        <taxon>Porphyridiaceae</taxon>
        <taxon>Porphyridium</taxon>
    </lineage>
</organism>
<feature type="compositionally biased region" description="Gly residues" evidence="2">
    <location>
        <begin position="351"/>
        <end position="363"/>
    </location>
</feature>
<feature type="compositionally biased region" description="Gly residues" evidence="2">
    <location>
        <begin position="10"/>
        <end position="23"/>
    </location>
</feature>
<gene>
    <name evidence="3" type="ORF">FVE85_9234</name>
</gene>
<evidence type="ECO:0000313" key="4">
    <source>
        <dbReference type="Proteomes" id="UP000324585"/>
    </source>
</evidence>
<evidence type="ECO:0000256" key="1">
    <source>
        <dbReference type="SAM" id="Coils"/>
    </source>
</evidence>
<dbReference type="Proteomes" id="UP000324585">
    <property type="component" value="Unassembled WGS sequence"/>
</dbReference>
<dbReference type="AlphaFoldDB" id="A0A5J4YQ07"/>
<feature type="coiled-coil region" evidence="1">
    <location>
        <begin position="72"/>
        <end position="99"/>
    </location>
</feature>
<reference evidence="4" key="1">
    <citation type="journal article" date="2019" name="Nat. Commun.">
        <title>Expansion of phycobilisome linker gene families in mesophilic red algae.</title>
        <authorList>
            <person name="Lee J."/>
            <person name="Kim D."/>
            <person name="Bhattacharya D."/>
            <person name="Yoon H.S."/>
        </authorList>
    </citation>
    <scope>NUCLEOTIDE SEQUENCE [LARGE SCALE GENOMIC DNA]</scope>
    <source>
        <strain evidence="4">CCMP 1328</strain>
    </source>
</reference>
<protein>
    <submittedName>
        <fullName evidence="3">Uncharacterized protein</fullName>
    </submittedName>
</protein>
<evidence type="ECO:0000313" key="3">
    <source>
        <dbReference type="EMBL" id="KAA8492962.1"/>
    </source>
</evidence>
<accession>A0A5J4YQ07</accession>
<dbReference type="EMBL" id="VRMN01000008">
    <property type="protein sequence ID" value="KAA8492962.1"/>
    <property type="molecule type" value="Genomic_DNA"/>
</dbReference>
<name>A0A5J4YQ07_PORPP</name>
<comment type="caution">
    <text evidence="3">The sequence shown here is derived from an EMBL/GenBank/DDBJ whole genome shotgun (WGS) entry which is preliminary data.</text>
</comment>
<keyword evidence="4" id="KW-1185">Reference proteome</keyword>
<feature type="compositionally biased region" description="Polar residues" evidence="2">
    <location>
        <begin position="328"/>
        <end position="346"/>
    </location>
</feature>
<evidence type="ECO:0000256" key="2">
    <source>
        <dbReference type="SAM" id="MobiDB-lite"/>
    </source>
</evidence>
<sequence>MAEPQREGDAGAGGGGGGSGSGSGQLTSMMESAAVLVERAKRGVETMQILIQRIEQSGPNHERIATALHQRVRATEASLETTERTLRALKEKMRAASVVMPKQRRPRDTSVEAARVLSAMERYGATTPSVKKPKLANARPLLRSQIAAVVAMIDTPMRISVLDQHVMPGDPAAVILLFALKPVFRAVLRLGSASRSVYTLPEFVINPAIGAPSVPSDALAPIDAATHPYSVSEAALVRFELPETAVFRLLTERASTAARHFWFASESGSDALLSFMRWLALHQSIFRDASHADGSRVKFDTSRGAFLPPVIHSFDLENNVPLHPRTCLPQSSGSRAGRPQSSTPIDANQVGGAGVGVGTGGSGAQVSSVSAAPPGQVPLQVPPRPVGIPASQVRPG</sequence>
<keyword evidence="1" id="KW-0175">Coiled coil</keyword>
<feature type="region of interest" description="Disordered" evidence="2">
    <location>
        <begin position="1"/>
        <end position="26"/>
    </location>
</feature>
<feature type="region of interest" description="Disordered" evidence="2">
    <location>
        <begin position="325"/>
        <end position="396"/>
    </location>
</feature>